<organism evidence="2 3">
    <name type="scientific">Phaeoacremonium minimum (strain UCR-PA7)</name>
    <name type="common">Esca disease fungus</name>
    <name type="synonym">Togninia minima</name>
    <dbReference type="NCBI Taxonomy" id="1286976"/>
    <lineage>
        <taxon>Eukaryota</taxon>
        <taxon>Fungi</taxon>
        <taxon>Dikarya</taxon>
        <taxon>Ascomycota</taxon>
        <taxon>Pezizomycotina</taxon>
        <taxon>Sordariomycetes</taxon>
        <taxon>Sordariomycetidae</taxon>
        <taxon>Togniniales</taxon>
        <taxon>Togniniaceae</taxon>
        <taxon>Phaeoacremonium</taxon>
    </lineage>
</organism>
<gene>
    <name evidence="2" type="ORF">UCRPA7_5423</name>
</gene>
<evidence type="ECO:0000313" key="3">
    <source>
        <dbReference type="Proteomes" id="UP000014074"/>
    </source>
</evidence>
<dbReference type="EMBL" id="KB933181">
    <property type="protein sequence ID" value="EON99044.1"/>
    <property type="molecule type" value="Genomic_DNA"/>
</dbReference>
<dbReference type="Proteomes" id="UP000014074">
    <property type="component" value="Unassembled WGS sequence"/>
</dbReference>
<name>R8BID6_PHAM7</name>
<keyword evidence="3" id="KW-1185">Reference proteome</keyword>
<accession>R8BID6</accession>
<evidence type="ECO:0000313" key="2">
    <source>
        <dbReference type="EMBL" id="EON99044.1"/>
    </source>
</evidence>
<dbReference type="eggNOG" id="ENOG502T0X6">
    <property type="taxonomic scope" value="Eukaryota"/>
</dbReference>
<dbReference type="OrthoDB" id="4167490at2759"/>
<dbReference type="AlphaFoldDB" id="R8BID6"/>
<reference evidence="3" key="1">
    <citation type="journal article" date="2013" name="Genome Announc.">
        <title>Draft genome sequence of the ascomycete Phaeoacremonium aleophilum strain UCR-PA7, a causal agent of the esca disease complex in grapevines.</title>
        <authorList>
            <person name="Blanco-Ulate B."/>
            <person name="Rolshausen P."/>
            <person name="Cantu D."/>
        </authorList>
    </citation>
    <scope>NUCLEOTIDE SEQUENCE [LARGE SCALE GENOMIC DNA]</scope>
    <source>
        <strain evidence="3">UCR-PA7</strain>
    </source>
</reference>
<protein>
    <submittedName>
        <fullName evidence="2">Putative actin cortical patch protein</fullName>
    </submittedName>
</protein>
<feature type="region of interest" description="Disordered" evidence="1">
    <location>
        <begin position="1"/>
        <end position="44"/>
    </location>
</feature>
<dbReference type="HOGENOM" id="CLU_052078_0_0_1"/>
<dbReference type="GeneID" id="19325977"/>
<evidence type="ECO:0000256" key="1">
    <source>
        <dbReference type="SAM" id="MobiDB-lite"/>
    </source>
</evidence>
<feature type="compositionally biased region" description="Basic and acidic residues" evidence="1">
    <location>
        <begin position="28"/>
        <end position="44"/>
    </location>
</feature>
<dbReference type="KEGG" id="tmn:UCRPA7_5423"/>
<sequence>MQLTPLRARGKRGAPPKNAKHRPNGKGPKRDGKDDKKAKDDEKHLSRLEQLPVEVLERILVLCENLVLPRCSRTMYHKLSGESVKQQLVIAAFGPTWDRWYGIPVTGSSVLNCSWARFETIFSAYETWIRQHAADRLIFHHGAEFRRTHFTTAADPTVVTMRRIFLNNWSFFESQASAKFQDPWFVAHMPEERYLDVHPRTRIPDVLLEGPFDWDMARRLFWLRWSGATVDADSQSWELTRAGFRNLVHPGMADLGLARVLISLFGMFNIYFQWPNYVMDEELERLDRMEISAQRDEAFKGEFSKFRARLRGYLRDRSNHPAG</sequence>
<proteinExistence type="predicted"/>
<feature type="compositionally biased region" description="Basic residues" evidence="1">
    <location>
        <begin position="8"/>
        <end position="24"/>
    </location>
</feature>
<dbReference type="RefSeq" id="XP_007916161.1">
    <property type="nucleotide sequence ID" value="XM_007917970.1"/>
</dbReference>